<feature type="compositionally biased region" description="Basic and acidic residues" evidence="2">
    <location>
        <begin position="606"/>
        <end position="615"/>
    </location>
</feature>
<evidence type="ECO:0000256" key="1">
    <source>
        <dbReference type="SAM" id="Coils"/>
    </source>
</evidence>
<keyword evidence="4" id="KW-1185">Reference proteome</keyword>
<feature type="region of interest" description="Disordered" evidence="2">
    <location>
        <begin position="225"/>
        <end position="269"/>
    </location>
</feature>
<comment type="caution">
    <text evidence="3">The sequence shown here is derived from an EMBL/GenBank/DDBJ whole genome shotgun (WGS) entry which is preliminary data.</text>
</comment>
<dbReference type="AlphaFoldDB" id="A0AAD7VDV1"/>
<feature type="region of interest" description="Disordered" evidence="2">
    <location>
        <begin position="598"/>
        <end position="692"/>
    </location>
</feature>
<accession>A0AAD7VDV1</accession>
<dbReference type="EMBL" id="JARAOO010000004">
    <property type="protein sequence ID" value="KAJ7972186.1"/>
    <property type="molecule type" value="Genomic_DNA"/>
</dbReference>
<organism evidence="3 4">
    <name type="scientific">Quillaja saponaria</name>
    <name type="common">Soap bark tree</name>
    <dbReference type="NCBI Taxonomy" id="32244"/>
    <lineage>
        <taxon>Eukaryota</taxon>
        <taxon>Viridiplantae</taxon>
        <taxon>Streptophyta</taxon>
        <taxon>Embryophyta</taxon>
        <taxon>Tracheophyta</taxon>
        <taxon>Spermatophyta</taxon>
        <taxon>Magnoliopsida</taxon>
        <taxon>eudicotyledons</taxon>
        <taxon>Gunneridae</taxon>
        <taxon>Pentapetalae</taxon>
        <taxon>rosids</taxon>
        <taxon>fabids</taxon>
        <taxon>Fabales</taxon>
        <taxon>Quillajaceae</taxon>
        <taxon>Quillaja</taxon>
    </lineage>
</organism>
<evidence type="ECO:0000256" key="2">
    <source>
        <dbReference type="SAM" id="MobiDB-lite"/>
    </source>
</evidence>
<dbReference type="KEGG" id="qsa:O6P43_010116"/>
<gene>
    <name evidence="3" type="ORF">O6P43_010116</name>
</gene>
<feature type="compositionally biased region" description="Polar residues" evidence="2">
    <location>
        <begin position="645"/>
        <end position="658"/>
    </location>
</feature>
<sequence>MAWDLWSPSCSQVVHESSYLERPGWQCDFFYGYGHDLIEEHSLNEKSCIQVLRILVREADTEIEELEKDLESLQSELACAEDEEWSDICCNVLWEKINCLDVSIRSLRNDTVDNIEVQILLNKPADSIHEILNALLRNQLQDKYGQPLNGIDSTSGHAVDLLGGRKECNVIDSNITVQEENKELLTSSENCRSLYFSLKHQERKSENPNIKSLVTLGFNNGERAITNVKDSSPGSLKLDADGSRERKILEDNHSDKIPKDQTKERSFPPEDRLVREDFSFKPDEKKCPEAVEPADVDFGHIDSEDADKKNHFSIPNLVASLEVQGDNSMLASNSMILGSSQEPEKRRPDLGKRKKFAKDLVKSHESGSIRCAIGHSDRIIRLCQSSLEVARNNEVRDCKLSVTDRSEILNSSLLDGKGNLLKRFKPGNVFVKDLTADAFKLTSGLKGRKKCLDSRLGASQKAINENCDLDQKLCDFATKTVRKDCMKASKVAPTEEMDFVKSSSKVCKKKTPVQGEKAQEMTDIELFSPTERKSKNSLHAMDVQDASLMLTAPSALVSLVELQRKSRLDGTKSQLMDEGKLQNEVLETKNVDNISKANMGLLSKPKKQENWKTESDALSYREPGHHLREVVSNSSSAVSFKRQRTSGTSIDSGTSNKSLIGKSTKRPAQPGQYEAEQHGVAPSDSINSISDSGKTNKKVLTLPIIGNSTVKGDLTNSHEGAIKNGNKEDLQIIQLYSAINSHFEAPAQLPSVSFDLKKLTVEYLKEIAKSHGLKCSKLAKLPLLKLLVDKLPKSAVLELIVSKLGR</sequence>
<protein>
    <submittedName>
        <fullName evidence="3">Nucleic acid-binding, OB-fold containing protein</fullName>
    </submittedName>
</protein>
<dbReference type="Proteomes" id="UP001163823">
    <property type="component" value="Chromosome 4"/>
</dbReference>
<evidence type="ECO:0000313" key="4">
    <source>
        <dbReference type="Proteomes" id="UP001163823"/>
    </source>
</evidence>
<reference evidence="3" key="1">
    <citation type="journal article" date="2023" name="Science">
        <title>Elucidation of the pathway for biosynthesis of saponin adjuvants from the soapbark tree.</title>
        <authorList>
            <person name="Reed J."/>
            <person name="Orme A."/>
            <person name="El-Demerdash A."/>
            <person name="Owen C."/>
            <person name="Martin L.B.B."/>
            <person name="Misra R.C."/>
            <person name="Kikuchi S."/>
            <person name="Rejzek M."/>
            <person name="Martin A.C."/>
            <person name="Harkess A."/>
            <person name="Leebens-Mack J."/>
            <person name="Louveau T."/>
            <person name="Stephenson M.J."/>
            <person name="Osbourn A."/>
        </authorList>
    </citation>
    <scope>NUCLEOTIDE SEQUENCE</scope>
    <source>
        <strain evidence="3">S10</strain>
    </source>
</reference>
<proteinExistence type="predicted"/>
<keyword evidence="1" id="KW-0175">Coiled coil</keyword>
<name>A0AAD7VDV1_QUISA</name>
<feature type="compositionally biased region" description="Basic and acidic residues" evidence="2">
    <location>
        <begin position="238"/>
        <end position="269"/>
    </location>
</feature>
<feature type="coiled-coil region" evidence="1">
    <location>
        <begin position="49"/>
        <end position="83"/>
    </location>
</feature>
<evidence type="ECO:0000313" key="3">
    <source>
        <dbReference type="EMBL" id="KAJ7972186.1"/>
    </source>
</evidence>